<dbReference type="RefSeq" id="WP_344299946.1">
    <property type="nucleotide sequence ID" value="NZ_BAAAQW010000006.1"/>
</dbReference>
<sequence length="51" mass="5388">MGTNPDEREPIPEEPRGESIPDSDEGVGLGAGEEATTFEPEEDPEATTGDE</sequence>
<organism evidence="2 3">
    <name type="scientific">Sinomonas flava</name>
    <dbReference type="NCBI Taxonomy" id="496857"/>
    <lineage>
        <taxon>Bacteria</taxon>
        <taxon>Bacillati</taxon>
        <taxon>Actinomycetota</taxon>
        <taxon>Actinomycetes</taxon>
        <taxon>Micrococcales</taxon>
        <taxon>Micrococcaceae</taxon>
        <taxon>Sinomonas</taxon>
    </lineage>
</organism>
<comment type="caution">
    <text evidence="2">The sequence shown here is derived from an EMBL/GenBank/DDBJ whole genome shotgun (WGS) entry which is preliminary data.</text>
</comment>
<dbReference type="EMBL" id="BAAAQW010000006">
    <property type="protein sequence ID" value="GAA2201023.1"/>
    <property type="molecule type" value="Genomic_DNA"/>
</dbReference>
<feature type="compositionally biased region" description="Basic and acidic residues" evidence="1">
    <location>
        <begin position="1"/>
        <end position="19"/>
    </location>
</feature>
<name>A0ABN3BVS9_9MICC</name>
<reference evidence="2 3" key="1">
    <citation type="journal article" date="2019" name="Int. J. Syst. Evol. Microbiol.">
        <title>The Global Catalogue of Microorganisms (GCM) 10K type strain sequencing project: providing services to taxonomists for standard genome sequencing and annotation.</title>
        <authorList>
            <consortium name="The Broad Institute Genomics Platform"/>
            <consortium name="The Broad Institute Genome Sequencing Center for Infectious Disease"/>
            <person name="Wu L."/>
            <person name="Ma J."/>
        </authorList>
    </citation>
    <scope>NUCLEOTIDE SEQUENCE [LARGE SCALE GENOMIC DNA]</scope>
    <source>
        <strain evidence="2 3">JCM 16034</strain>
    </source>
</reference>
<evidence type="ECO:0000256" key="1">
    <source>
        <dbReference type="SAM" id="MobiDB-lite"/>
    </source>
</evidence>
<evidence type="ECO:0000313" key="2">
    <source>
        <dbReference type="EMBL" id="GAA2201023.1"/>
    </source>
</evidence>
<proteinExistence type="predicted"/>
<protein>
    <submittedName>
        <fullName evidence="2">Uncharacterized protein</fullName>
    </submittedName>
</protein>
<gene>
    <name evidence="2" type="ORF">GCM10009849_23860</name>
</gene>
<accession>A0ABN3BVS9</accession>
<dbReference type="Proteomes" id="UP001500432">
    <property type="component" value="Unassembled WGS sequence"/>
</dbReference>
<evidence type="ECO:0000313" key="3">
    <source>
        <dbReference type="Proteomes" id="UP001500432"/>
    </source>
</evidence>
<feature type="compositionally biased region" description="Acidic residues" evidence="1">
    <location>
        <begin position="39"/>
        <end position="51"/>
    </location>
</feature>
<feature type="region of interest" description="Disordered" evidence="1">
    <location>
        <begin position="1"/>
        <end position="51"/>
    </location>
</feature>
<keyword evidence="3" id="KW-1185">Reference proteome</keyword>